<evidence type="ECO:0000313" key="2">
    <source>
        <dbReference type="EMBL" id="QYW05813.1"/>
    </source>
</evidence>
<reference evidence="2" key="1">
    <citation type="submission" date="2021-07" db="EMBL/GenBank/DDBJ databases">
        <authorList>
            <person name="Wang J."/>
            <person name="Yang M."/>
        </authorList>
    </citation>
    <scope>NUCLEOTIDE SEQUENCE</scope>
</reference>
<accession>A0AAE8BLG5</accession>
<proteinExistence type="predicted"/>
<sequence length="108" mass="12522">MTKTEKAALADSKRKQLARYSVSSRIEKKAQELASLNNVDSRREQKRLRERNYDRKVTKPGTVYRPSTKPHKAMKEGDSYSCRAKGKDDRSINSYFRSKNGDNLPRNK</sequence>
<organism evidence="2 3">
    <name type="scientific">Vibrio phage vB_VpaP_G1</name>
    <dbReference type="NCBI Taxonomy" id="2862773"/>
    <lineage>
        <taxon>Viruses</taxon>
        <taxon>Duplodnaviria</taxon>
        <taxon>Heunggongvirae</taxon>
        <taxon>Uroviricota</taxon>
        <taxon>Caudoviricetes</taxon>
        <taxon>Autographivirales</taxon>
        <taxon>Youngvirus</taxon>
        <taxon>Youngvirus G1</taxon>
    </lineage>
</organism>
<feature type="region of interest" description="Disordered" evidence="1">
    <location>
        <begin position="1"/>
        <end position="23"/>
    </location>
</feature>
<feature type="region of interest" description="Disordered" evidence="1">
    <location>
        <begin position="37"/>
        <end position="108"/>
    </location>
</feature>
<dbReference type="EMBL" id="MZ592920">
    <property type="protein sequence ID" value="QYW05813.1"/>
    <property type="molecule type" value="Genomic_DNA"/>
</dbReference>
<evidence type="ECO:0000313" key="3">
    <source>
        <dbReference type="Proteomes" id="UP000828797"/>
    </source>
</evidence>
<dbReference type="GeneID" id="77923840"/>
<feature type="compositionally biased region" description="Basic and acidic residues" evidence="1">
    <location>
        <begin position="1"/>
        <end position="14"/>
    </location>
</feature>
<dbReference type="KEGG" id="vg:77923840"/>
<name>A0AAE8BLG5_9CAUD</name>
<dbReference type="RefSeq" id="YP_010648401.1">
    <property type="nucleotide sequence ID" value="NC_070758.1"/>
</dbReference>
<protein>
    <submittedName>
        <fullName evidence="2">Uncharacterized protein</fullName>
    </submittedName>
</protein>
<dbReference type="Proteomes" id="UP000828797">
    <property type="component" value="Segment"/>
</dbReference>
<keyword evidence="3" id="KW-1185">Reference proteome</keyword>
<evidence type="ECO:0000256" key="1">
    <source>
        <dbReference type="SAM" id="MobiDB-lite"/>
    </source>
</evidence>